<keyword evidence="3" id="KW-0521">NADP</keyword>
<keyword evidence="7" id="KW-0413">Isomerase</keyword>
<evidence type="ECO:0000256" key="5">
    <source>
        <dbReference type="ARBA" id="ARBA00023239"/>
    </source>
</evidence>
<sequence>VVVIGPGLGQSSWSRALFERVLDSGLPLVVDADALNLLARDPVSRENWILTPHPGEAARLLGTDTATIQQDRFAALESLQKQYGGTVILKGAGTLIGGDGMPAVCAAGNPGMASGGMGDALSGLLGALLAQGLEPAEAARAGVCLHARAADRAAATSGERGLLASDLIPLMREGLNGRH</sequence>
<evidence type="ECO:0000256" key="4">
    <source>
        <dbReference type="ARBA" id="ARBA00023027"/>
    </source>
</evidence>
<feature type="non-terminal residue" evidence="7">
    <location>
        <position position="1"/>
    </location>
</feature>
<dbReference type="GO" id="GO:0052855">
    <property type="term" value="F:ADP-dependent NAD(P)H-hydrate dehydratase activity"/>
    <property type="evidence" value="ECO:0007669"/>
    <property type="project" value="UniProtKB-EC"/>
</dbReference>
<dbReference type="Gene3D" id="3.40.1190.20">
    <property type="match status" value="1"/>
</dbReference>
<evidence type="ECO:0000256" key="1">
    <source>
        <dbReference type="ARBA" id="ARBA00022741"/>
    </source>
</evidence>
<dbReference type="EC" id="5.1.99.6" evidence="7"/>
<dbReference type="PANTHER" id="PTHR12592:SF0">
    <property type="entry name" value="ATP-DEPENDENT (S)-NAD(P)H-HYDRATE DEHYDRATASE"/>
    <property type="match status" value="1"/>
</dbReference>
<reference evidence="7" key="1">
    <citation type="submission" date="2018-06" db="EMBL/GenBank/DDBJ databases">
        <authorList>
            <person name="Zhirakovskaya E."/>
        </authorList>
    </citation>
    <scope>NUCLEOTIDE SEQUENCE</scope>
</reference>
<dbReference type="GO" id="GO:0005524">
    <property type="term" value="F:ATP binding"/>
    <property type="evidence" value="ECO:0007669"/>
    <property type="project" value="UniProtKB-KW"/>
</dbReference>
<keyword evidence="1" id="KW-0547">Nucleotide-binding</keyword>
<dbReference type="GO" id="GO:0052856">
    <property type="term" value="F:NAD(P)HX epimerase activity"/>
    <property type="evidence" value="ECO:0007669"/>
    <property type="project" value="UniProtKB-EC"/>
</dbReference>
<accession>A0A3B0YT36</accession>
<name>A0A3B0YT36_9ZZZZ</name>
<evidence type="ECO:0000256" key="3">
    <source>
        <dbReference type="ARBA" id="ARBA00022857"/>
    </source>
</evidence>
<dbReference type="CDD" id="cd01171">
    <property type="entry name" value="YXKO-related"/>
    <property type="match status" value="1"/>
</dbReference>
<proteinExistence type="predicted"/>
<dbReference type="GO" id="GO:0110051">
    <property type="term" value="P:metabolite repair"/>
    <property type="evidence" value="ECO:0007669"/>
    <property type="project" value="TreeGrafter"/>
</dbReference>
<dbReference type="Pfam" id="PF01256">
    <property type="entry name" value="Carb_kinase"/>
    <property type="match status" value="1"/>
</dbReference>
<feature type="domain" description="YjeF C-terminal" evidence="6">
    <location>
        <begin position="1"/>
        <end position="178"/>
    </location>
</feature>
<dbReference type="PROSITE" id="PS51383">
    <property type="entry name" value="YJEF_C_3"/>
    <property type="match status" value="1"/>
</dbReference>
<protein>
    <submittedName>
        <fullName evidence="7">NAD(P)H-hydrate epimerase / ADP-dependent (S)-NAD(P)H-hydrate dehydratase</fullName>
        <ecNumber evidence="7">4.2.1.136</ecNumber>
        <ecNumber evidence="7">5.1.99.6</ecNumber>
    </submittedName>
</protein>
<keyword evidence="4" id="KW-0520">NAD</keyword>
<evidence type="ECO:0000313" key="7">
    <source>
        <dbReference type="EMBL" id="VAW78627.1"/>
    </source>
</evidence>
<evidence type="ECO:0000256" key="2">
    <source>
        <dbReference type="ARBA" id="ARBA00022840"/>
    </source>
</evidence>
<dbReference type="SUPFAM" id="SSF53613">
    <property type="entry name" value="Ribokinase-like"/>
    <property type="match status" value="1"/>
</dbReference>
<keyword evidence="5 7" id="KW-0456">Lyase</keyword>
<gene>
    <name evidence="7" type="ORF">MNBD_GAMMA15-764</name>
</gene>
<dbReference type="AlphaFoldDB" id="A0A3B0YT36"/>
<dbReference type="InterPro" id="IPR029056">
    <property type="entry name" value="Ribokinase-like"/>
</dbReference>
<dbReference type="InterPro" id="IPR000631">
    <property type="entry name" value="CARKD"/>
</dbReference>
<keyword evidence="2" id="KW-0067">ATP-binding</keyword>
<dbReference type="NCBIfam" id="TIGR00196">
    <property type="entry name" value="yjeF_cterm"/>
    <property type="match status" value="1"/>
</dbReference>
<evidence type="ECO:0000259" key="6">
    <source>
        <dbReference type="PROSITE" id="PS51383"/>
    </source>
</evidence>
<dbReference type="EC" id="4.2.1.136" evidence="7"/>
<dbReference type="EMBL" id="UOFN01000097">
    <property type="protein sequence ID" value="VAW78627.1"/>
    <property type="molecule type" value="Genomic_DNA"/>
</dbReference>
<organism evidence="7">
    <name type="scientific">hydrothermal vent metagenome</name>
    <dbReference type="NCBI Taxonomy" id="652676"/>
    <lineage>
        <taxon>unclassified sequences</taxon>
        <taxon>metagenomes</taxon>
        <taxon>ecological metagenomes</taxon>
    </lineage>
</organism>
<dbReference type="PANTHER" id="PTHR12592">
    <property type="entry name" value="ATP-DEPENDENT (S)-NAD(P)H-HYDRATE DEHYDRATASE FAMILY MEMBER"/>
    <property type="match status" value="1"/>
</dbReference>